<keyword evidence="14" id="KW-1185">Reference proteome</keyword>
<evidence type="ECO:0000256" key="10">
    <source>
        <dbReference type="RuleBase" id="RU364016"/>
    </source>
</evidence>
<reference evidence="13 14" key="1">
    <citation type="submission" date="2019-09" db="EMBL/GenBank/DDBJ databases">
        <title>Bird 10,000 Genomes (B10K) Project - Family phase.</title>
        <authorList>
            <person name="Zhang G."/>
        </authorList>
    </citation>
    <scope>NUCLEOTIDE SEQUENCE [LARGE SCALE GENOMIC DNA]</scope>
    <source>
        <strain evidence="13">B10K-DU-001-68</strain>
        <tissue evidence="13">Muscle</tissue>
    </source>
</reference>
<feature type="compositionally biased region" description="Acidic residues" evidence="11">
    <location>
        <begin position="436"/>
        <end position="446"/>
    </location>
</feature>
<dbReference type="SUPFAM" id="SSF53448">
    <property type="entry name" value="Nucleotide-diphospho-sugar transferases"/>
    <property type="match status" value="1"/>
</dbReference>
<keyword evidence="8 10" id="KW-0472">Membrane</keyword>
<dbReference type="Proteomes" id="UP000558509">
    <property type="component" value="Unassembled WGS sequence"/>
</dbReference>
<evidence type="ECO:0000256" key="9">
    <source>
        <dbReference type="ARBA" id="ARBA00052364"/>
    </source>
</evidence>
<dbReference type="InterPro" id="IPR051227">
    <property type="entry name" value="CS_glycosyltransferase"/>
</dbReference>
<dbReference type="EC" id="2.4.1.244" evidence="10"/>
<comment type="catalytic activity">
    <reaction evidence="9 10">
        <text>an N-acetyl-beta-D-glucosaminyl derivative + UDP-N-acetyl-alpha-D-galactosamine = an N-acetyl-beta-D-galactosaminyl-(1-&gt;4)-N-acetyl-beta-D-glucosaminyl derivative + UDP + H(+)</text>
        <dbReference type="Rhea" id="RHEA:20493"/>
        <dbReference type="ChEBI" id="CHEBI:15378"/>
        <dbReference type="ChEBI" id="CHEBI:58223"/>
        <dbReference type="ChEBI" id="CHEBI:61631"/>
        <dbReference type="ChEBI" id="CHEBI:67138"/>
        <dbReference type="ChEBI" id="CHEBI:138027"/>
        <dbReference type="EC" id="2.4.1.244"/>
    </reaction>
</comment>
<dbReference type="FunFam" id="3.90.550.10:FF:000063">
    <property type="entry name" value="Beta-1,4-N-acetylgalactosaminyltransferase"/>
    <property type="match status" value="1"/>
</dbReference>
<feature type="compositionally biased region" description="Basic and acidic residues" evidence="11">
    <location>
        <begin position="69"/>
        <end position="81"/>
    </location>
</feature>
<evidence type="ECO:0000256" key="3">
    <source>
        <dbReference type="ARBA" id="ARBA00022679"/>
    </source>
</evidence>
<keyword evidence="3 10" id="KW-0808">Transferase</keyword>
<evidence type="ECO:0000313" key="13">
    <source>
        <dbReference type="EMBL" id="NXA71547.1"/>
    </source>
</evidence>
<protein>
    <recommendedName>
        <fullName evidence="10">Beta-1,4-N-acetylgalactosaminyltransferase</fullName>
        <ecNumber evidence="10">2.4.1.244</ecNumber>
    </recommendedName>
</protein>
<evidence type="ECO:0000256" key="8">
    <source>
        <dbReference type="ARBA" id="ARBA00023136"/>
    </source>
</evidence>
<evidence type="ECO:0000256" key="4">
    <source>
        <dbReference type="ARBA" id="ARBA00022692"/>
    </source>
</evidence>
<dbReference type="PANTHER" id="PTHR12369:SF46">
    <property type="entry name" value="N-ACETYL-BETA-GLUCOSAMINYL-GLYCOPROTEIN 4-BETA-N-ACETYLGALACTOSAMINYLTRANSFERASE 1"/>
    <property type="match status" value="1"/>
</dbReference>
<dbReference type="InterPro" id="IPR011658">
    <property type="entry name" value="PA14_dom"/>
</dbReference>
<dbReference type="InterPro" id="IPR008428">
    <property type="entry name" value="Chond_GalNAc"/>
</dbReference>
<feature type="region of interest" description="Disordered" evidence="11">
    <location>
        <begin position="47"/>
        <end position="106"/>
    </location>
</feature>
<keyword evidence="5 10" id="KW-0735">Signal-anchor</keyword>
<evidence type="ECO:0000256" key="5">
    <source>
        <dbReference type="ARBA" id="ARBA00022968"/>
    </source>
</evidence>
<feature type="region of interest" description="Disordered" evidence="11">
    <location>
        <begin position="585"/>
        <end position="619"/>
    </location>
</feature>
<dbReference type="GO" id="GO:0032580">
    <property type="term" value="C:Golgi cisterna membrane"/>
    <property type="evidence" value="ECO:0007669"/>
    <property type="project" value="UniProtKB-SubCell"/>
</dbReference>
<feature type="domain" description="PA14" evidence="12">
    <location>
        <begin position="119"/>
        <end position="281"/>
    </location>
</feature>
<evidence type="ECO:0000259" key="12">
    <source>
        <dbReference type="PROSITE" id="PS51820"/>
    </source>
</evidence>
<feature type="region of interest" description="Disordered" evidence="11">
    <location>
        <begin position="632"/>
        <end position="698"/>
    </location>
</feature>
<feature type="compositionally biased region" description="Basic and acidic residues" evidence="11">
    <location>
        <begin position="49"/>
        <end position="62"/>
    </location>
</feature>
<dbReference type="PANTHER" id="PTHR12369">
    <property type="entry name" value="CHONDROITIN SYNTHASE"/>
    <property type="match status" value="1"/>
</dbReference>
<keyword evidence="7 10" id="KW-0333">Golgi apparatus</keyword>
<dbReference type="SMART" id="SM00758">
    <property type="entry name" value="PA14"/>
    <property type="match status" value="1"/>
</dbReference>
<evidence type="ECO:0000256" key="6">
    <source>
        <dbReference type="ARBA" id="ARBA00022989"/>
    </source>
</evidence>
<organism evidence="13 14">
    <name type="scientific">Thryothorus ludovicianus</name>
    <name type="common">Carolina wren</name>
    <name type="synonym">Sylvia ludoviciana</name>
    <dbReference type="NCBI Taxonomy" id="74200"/>
    <lineage>
        <taxon>Eukaryota</taxon>
        <taxon>Metazoa</taxon>
        <taxon>Chordata</taxon>
        <taxon>Craniata</taxon>
        <taxon>Vertebrata</taxon>
        <taxon>Euteleostomi</taxon>
        <taxon>Archelosauria</taxon>
        <taxon>Archosauria</taxon>
        <taxon>Dinosauria</taxon>
        <taxon>Saurischia</taxon>
        <taxon>Theropoda</taxon>
        <taxon>Coelurosauria</taxon>
        <taxon>Aves</taxon>
        <taxon>Neognathae</taxon>
        <taxon>Neoaves</taxon>
        <taxon>Telluraves</taxon>
        <taxon>Australaves</taxon>
        <taxon>Passeriformes</taxon>
        <taxon>Certhiidae</taxon>
        <taxon>Troglodytinae</taxon>
        <taxon>Thryothorus</taxon>
    </lineage>
</organism>
<dbReference type="Gene3D" id="3.90.550.10">
    <property type="entry name" value="Spore Coat Polysaccharide Biosynthesis Protein SpsA, Chain A"/>
    <property type="match status" value="1"/>
</dbReference>
<dbReference type="InterPro" id="IPR037524">
    <property type="entry name" value="PA14/GLEYA"/>
</dbReference>
<comment type="subcellular location">
    <subcellularLocation>
        <location evidence="1 10">Golgi apparatus</location>
        <location evidence="1 10">Golgi stack membrane</location>
        <topology evidence="1 10">Single-pass type II membrane protein</topology>
    </subcellularLocation>
</comment>
<evidence type="ECO:0000256" key="11">
    <source>
        <dbReference type="SAM" id="MobiDB-lite"/>
    </source>
</evidence>
<accession>A0A7K7Y0X0</accession>
<feature type="region of interest" description="Disordered" evidence="11">
    <location>
        <begin position="436"/>
        <end position="530"/>
    </location>
</feature>
<feature type="non-terminal residue" evidence="13">
    <location>
        <position position="1"/>
    </location>
</feature>
<evidence type="ECO:0000256" key="2">
    <source>
        <dbReference type="ARBA" id="ARBA00009239"/>
    </source>
</evidence>
<dbReference type="InterPro" id="IPR029044">
    <property type="entry name" value="Nucleotide-diphossugar_trans"/>
</dbReference>
<dbReference type="AlphaFoldDB" id="A0A7K7Y0X0"/>
<dbReference type="Pfam" id="PF05679">
    <property type="entry name" value="CHGN"/>
    <property type="match status" value="1"/>
</dbReference>
<dbReference type="EMBL" id="VZTB01000290">
    <property type="protein sequence ID" value="NXA71547.1"/>
    <property type="molecule type" value="Genomic_DNA"/>
</dbReference>
<feature type="non-terminal residue" evidence="13">
    <location>
        <position position="1076"/>
    </location>
</feature>
<keyword evidence="4 10" id="KW-0812">Transmembrane</keyword>
<keyword evidence="6 10" id="KW-1133">Transmembrane helix</keyword>
<feature type="transmembrane region" description="Helical" evidence="10">
    <location>
        <begin position="12"/>
        <end position="32"/>
    </location>
</feature>
<comment type="function">
    <text evidence="10">Transfers N-acetylgalactosamine (GalNAc) from UDP-GalNAc to N-acetylglucosamine-beta-benzyl with a beta-1,4-linkage to form N,N'-diacetyllactosediamine, GalNAc-beta-1,4-GlcNAc structures in N-linked glycans and probably O-linked glycans.</text>
</comment>
<proteinExistence type="inferred from homology"/>
<feature type="compositionally biased region" description="Basic and acidic residues" evidence="11">
    <location>
        <begin position="597"/>
        <end position="613"/>
    </location>
</feature>
<name>A0A7K7Y0X0_THRLU</name>
<evidence type="ECO:0000256" key="7">
    <source>
        <dbReference type="ARBA" id="ARBA00023034"/>
    </source>
</evidence>
<dbReference type="GO" id="GO:0033842">
    <property type="term" value="F:N-acetyl-beta-glucosaminyl-derivative 4-beta-N-acetylgalactosaminyltransferase activity"/>
    <property type="evidence" value="ECO:0007669"/>
    <property type="project" value="UniProtKB-EC"/>
</dbReference>
<feature type="compositionally biased region" description="Basic and acidic residues" evidence="11">
    <location>
        <begin position="520"/>
        <end position="530"/>
    </location>
</feature>
<comment type="caution">
    <text evidence="13">The sequence shown here is derived from an EMBL/GenBank/DDBJ whole genome shotgun (WGS) entry which is preliminary data.</text>
</comment>
<evidence type="ECO:0000256" key="1">
    <source>
        <dbReference type="ARBA" id="ARBA00004447"/>
    </source>
</evidence>
<dbReference type="PROSITE" id="PS51820">
    <property type="entry name" value="PA14"/>
    <property type="match status" value="1"/>
</dbReference>
<sequence length="1076" mass="122956">PRLPVKKLRKQLKLLLLLALLTSAAWFTYLHISLVRQGRALRLPFAYGKDGERPGEVTDPGRRPAAQRRKAEDSSESHEEDPMNDGQDDGWFSRGQHSSRASTHPKLNLTKQALPWNEQYKGKANLHVFEDWCGGAVRHLRKNLHFPLFPHTRTTVKKLAVSPKWKNYGLRIFGYIHPFKDGDFQFSVASDDNSEFWLSSDDSPSNSRLAAFVGKLGTEWTAPGEFTKFSSQVSKPLRLMSSRRYYFELLHKQDDRGSDHVEVGWRVFLPSLKFEVIDSSYISLYTDEASLKMNHVEHIPQTLASHSGSHLWEAQQDEHGADMLKADPRDTFFLTPSIEASHVENVLVPCAYSPTYVVKDFPIARYQGLQFVYLSFVYPNDFTRLTHMETENKCFYRESPLYLEKFGFYKYMKMDEEEEDPRQRAFLFLGPDNFLEDEEEEEEGVDSPEPTDPPPEAKEQSFGPAPRVKGKDPDEGEEDELGLPASPKHSPALGLQPHLSVPIFGGKAKTPGPSRQATPSEDKKTRKTQEKVYVTRLQPGKRKAPAQEPAFPGIFLYPKPVKRVHLRSRTPQKHPIAPSKLRAVPGRRSPWLLSNISKERDPARRKNGRRWDQPPKQQVLPGLLALGTEGLFSHEDTTPAPGRTAGTADYNSSEATRSEGTRVTSFLKVSETTASQQEEGKGQEEEEDEEEEVSDYSYEAGELQQGWLEDSINWQRTFSVSSVDFELLRSDWNDLRCNVSGNLQLGESEVVDVVAQYMERLNEKNGGIYTLLRIINVEKRRDTARGNRYLLELELAERGQRTVRLSEYVYVLLHQGKQDDSAEANPDGLALGATEPQPSAWSILYGKSVLCRPLRLSWRQDVMVHFVVPVKNQARWVQQFISDMAGLYRATRDANFNVILVDFDSEDMDVEKALRDAQLPRFQYLRRTGNFERSAGLQAGVDMVEDEHSIVFLCDLHIHFPANILDSIRKHCVEGKLAYAPIVMRLSCGSSPREPNGYWEVNGFGLFGIYKSDFDRVGGMNTEEFRDRWGGEDWELLDRVLQSGLEVERLRLRNFYHYYHSKRGMWNARSKKPSKD</sequence>
<feature type="compositionally biased region" description="Acidic residues" evidence="11">
    <location>
        <begin position="684"/>
        <end position="694"/>
    </location>
</feature>
<comment type="similarity">
    <text evidence="2 10">Belongs to the chondroitin N-acetylgalactosaminyltransferase family.</text>
</comment>
<evidence type="ECO:0000313" key="14">
    <source>
        <dbReference type="Proteomes" id="UP000558509"/>
    </source>
</evidence>
<gene>
    <name evidence="13" type="primary">B4galnt4</name>
    <name evidence="13" type="ORF">THRLUD_R01021</name>
</gene>
<feature type="compositionally biased region" description="Low complexity" evidence="11">
    <location>
        <begin position="638"/>
        <end position="648"/>
    </location>
</feature>